<dbReference type="Pfam" id="PF00389">
    <property type="entry name" value="2-Hacid_dh"/>
    <property type="match status" value="1"/>
</dbReference>
<dbReference type="PANTHER" id="PTHR43761">
    <property type="entry name" value="D-ISOMER SPECIFIC 2-HYDROXYACID DEHYDROGENASE FAMILY PROTEIN (AFU_ORTHOLOGUE AFUA_1G13630)"/>
    <property type="match status" value="1"/>
</dbReference>
<dbReference type="InterPro" id="IPR006139">
    <property type="entry name" value="D-isomer_2_OHA_DH_cat_dom"/>
</dbReference>
<feature type="domain" description="D-isomer specific 2-hydroxyacid dehydrogenase NAD-binding" evidence="6">
    <location>
        <begin position="110"/>
        <end position="290"/>
    </location>
</feature>
<feature type="domain" description="D-isomer specific 2-hydroxyacid dehydrogenase catalytic" evidence="5">
    <location>
        <begin position="29"/>
        <end position="316"/>
    </location>
</feature>
<proteinExistence type="inferred from homology"/>
<dbReference type="EMBL" id="CP042912">
    <property type="protein sequence ID" value="QEG22114.1"/>
    <property type="molecule type" value="Genomic_DNA"/>
</dbReference>
<reference evidence="7 8" key="1">
    <citation type="submission" date="2019-08" db="EMBL/GenBank/DDBJ databases">
        <title>Deep-cultivation of Planctomycetes and their phenomic and genomic characterization uncovers novel biology.</title>
        <authorList>
            <person name="Wiegand S."/>
            <person name="Jogler M."/>
            <person name="Boedeker C."/>
            <person name="Pinto D."/>
            <person name="Vollmers J."/>
            <person name="Rivas-Marin E."/>
            <person name="Kohn T."/>
            <person name="Peeters S.H."/>
            <person name="Heuer A."/>
            <person name="Rast P."/>
            <person name="Oberbeckmann S."/>
            <person name="Bunk B."/>
            <person name="Jeske O."/>
            <person name="Meyerdierks A."/>
            <person name="Storesund J.E."/>
            <person name="Kallscheuer N."/>
            <person name="Luecker S."/>
            <person name="Lage O.M."/>
            <person name="Pohl T."/>
            <person name="Merkel B.J."/>
            <person name="Hornburger P."/>
            <person name="Mueller R.-W."/>
            <person name="Bruemmer F."/>
            <person name="Labrenz M."/>
            <person name="Spormann A.M."/>
            <person name="Op den Camp H."/>
            <person name="Overmann J."/>
            <person name="Amann R."/>
            <person name="Jetten M.S.M."/>
            <person name="Mascher T."/>
            <person name="Medema M.H."/>
            <person name="Devos D.P."/>
            <person name="Kaster A.-K."/>
            <person name="Ovreas L."/>
            <person name="Rohde M."/>
            <person name="Galperin M.Y."/>
            <person name="Jogler C."/>
        </authorList>
    </citation>
    <scope>NUCLEOTIDE SEQUENCE [LARGE SCALE GENOMIC DNA]</scope>
    <source>
        <strain evidence="7 8">FC18</strain>
    </source>
</reference>
<dbReference type="Proteomes" id="UP000322214">
    <property type="component" value="Chromosome"/>
</dbReference>
<keyword evidence="8" id="KW-1185">Reference proteome</keyword>
<evidence type="ECO:0000256" key="4">
    <source>
        <dbReference type="RuleBase" id="RU003719"/>
    </source>
</evidence>
<dbReference type="PANTHER" id="PTHR43761:SF1">
    <property type="entry name" value="D-ISOMER SPECIFIC 2-HYDROXYACID DEHYDROGENASE CATALYTIC DOMAIN-CONTAINING PROTEIN-RELATED"/>
    <property type="match status" value="1"/>
</dbReference>
<protein>
    <submittedName>
        <fullName evidence="7">Glycerate dehydrogenase</fullName>
        <ecNumber evidence="7">1.1.1.29</ecNumber>
    </submittedName>
</protein>
<keyword evidence="2 4" id="KW-0560">Oxidoreductase</keyword>
<dbReference type="CDD" id="cd12162">
    <property type="entry name" value="2-Hacid_dh_4"/>
    <property type="match status" value="1"/>
</dbReference>
<dbReference type="GO" id="GO:0008465">
    <property type="term" value="F:hydroxypyruvate reductase (NADH) activity"/>
    <property type="evidence" value="ECO:0007669"/>
    <property type="project" value="UniProtKB-EC"/>
</dbReference>
<dbReference type="Pfam" id="PF02826">
    <property type="entry name" value="2-Hacid_dh_C"/>
    <property type="match status" value="1"/>
</dbReference>
<dbReference type="SUPFAM" id="SSF51735">
    <property type="entry name" value="NAD(P)-binding Rossmann-fold domains"/>
    <property type="match status" value="1"/>
</dbReference>
<dbReference type="InterPro" id="IPR029753">
    <property type="entry name" value="D-isomer_DH_CS"/>
</dbReference>
<dbReference type="SUPFAM" id="SSF52283">
    <property type="entry name" value="Formate/glycerate dehydrogenase catalytic domain-like"/>
    <property type="match status" value="1"/>
</dbReference>
<dbReference type="KEGG" id="mff:MFFC18_19750"/>
<dbReference type="InterPro" id="IPR006140">
    <property type="entry name" value="D-isomer_DH_NAD-bd"/>
</dbReference>
<dbReference type="PROSITE" id="PS00671">
    <property type="entry name" value="D_2_HYDROXYACID_DH_3"/>
    <property type="match status" value="1"/>
</dbReference>
<organism evidence="7 8">
    <name type="scientific">Mariniblastus fucicola</name>
    <dbReference type="NCBI Taxonomy" id="980251"/>
    <lineage>
        <taxon>Bacteria</taxon>
        <taxon>Pseudomonadati</taxon>
        <taxon>Planctomycetota</taxon>
        <taxon>Planctomycetia</taxon>
        <taxon>Pirellulales</taxon>
        <taxon>Pirellulaceae</taxon>
        <taxon>Mariniblastus</taxon>
    </lineage>
</organism>
<evidence type="ECO:0000313" key="8">
    <source>
        <dbReference type="Proteomes" id="UP000322214"/>
    </source>
</evidence>
<keyword evidence="3" id="KW-0520">NAD</keyword>
<accession>A0A5B9P729</accession>
<evidence type="ECO:0000256" key="2">
    <source>
        <dbReference type="ARBA" id="ARBA00023002"/>
    </source>
</evidence>
<dbReference type="EC" id="1.1.1.29" evidence="7"/>
<evidence type="ECO:0000256" key="1">
    <source>
        <dbReference type="ARBA" id="ARBA00005854"/>
    </source>
</evidence>
<gene>
    <name evidence="7" type="primary">hprA</name>
    <name evidence="7" type="ORF">MFFC18_19750</name>
</gene>
<sequence>MNIVVLDGRALEPELQNWSPIENAIPGANFSWYPTTDADDVVSRSADAEILVINKIKLGEAQFSQLPNLKLIAVSATGYDVVDLAAAAKHGVTVCNVPIYSTQSVAQHVFAMLLEVLHRPYEHDQAIRRGDWQAAGQFTFWLSPLTELAGKKFGVVGFGRIGQATAKLAQAFGMQIVISSRTKKEVAGFESATWCDIDELFQTSDVVSLHCPQTDSNRGFVNQKLLSQMKPTAVLVNTARGGLIDEAELAQCLNDGLLAAACLDVATSEPINPDNPLLTAKNCLLMPHIAWTTVEARSRLMNYVAENIQAFVSGNPINVL</sequence>
<dbReference type="OrthoDB" id="277029at2"/>
<dbReference type="STRING" id="980251.GCA_001642875_03462"/>
<name>A0A5B9P729_9BACT</name>
<dbReference type="AlphaFoldDB" id="A0A5B9P729"/>
<evidence type="ECO:0000256" key="3">
    <source>
        <dbReference type="ARBA" id="ARBA00023027"/>
    </source>
</evidence>
<evidence type="ECO:0000259" key="6">
    <source>
        <dbReference type="Pfam" id="PF02826"/>
    </source>
</evidence>
<dbReference type="InterPro" id="IPR036291">
    <property type="entry name" value="NAD(P)-bd_dom_sf"/>
</dbReference>
<dbReference type="InterPro" id="IPR050418">
    <property type="entry name" value="D-iso_2-hydroxyacid_DH_PdxB"/>
</dbReference>
<comment type="similarity">
    <text evidence="1 4">Belongs to the D-isomer specific 2-hydroxyacid dehydrogenase family.</text>
</comment>
<dbReference type="RefSeq" id="WP_075082221.1">
    <property type="nucleotide sequence ID" value="NZ_CP042912.1"/>
</dbReference>
<evidence type="ECO:0000259" key="5">
    <source>
        <dbReference type="Pfam" id="PF00389"/>
    </source>
</evidence>
<dbReference type="FunFam" id="3.40.50.720:FF:000203">
    <property type="entry name" value="D-3-phosphoglycerate dehydrogenase (SerA)"/>
    <property type="match status" value="1"/>
</dbReference>
<evidence type="ECO:0000313" key="7">
    <source>
        <dbReference type="EMBL" id="QEG22114.1"/>
    </source>
</evidence>
<dbReference type="GO" id="GO:0051287">
    <property type="term" value="F:NAD binding"/>
    <property type="evidence" value="ECO:0007669"/>
    <property type="project" value="InterPro"/>
</dbReference>
<dbReference type="Gene3D" id="3.40.50.720">
    <property type="entry name" value="NAD(P)-binding Rossmann-like Domain"/>
    <property type="match status" value="2"/>
</dbReference>
<dbReference type="PROSITE" id="PS00670">
    <property type="entry name" value="D_2_HYDROXYACID_DH_2"/>
    <property type="match status" value="1"/>
</dbReference>